<dbReference type="PANTHER" id="PTHR30336:SF4">
    <property type="entry name" value="ENVELOPE BIOGENESIS FACTOR ELYC"/>
    <property type="match status" value="1"/>
</dbReference>
<name>A0A544UBW6_LYSSH</name>
<gene>
    <name evidence="2" type="ORF">C7Y47_16690</name>
</gene>
<dbReference type="PANTHER" id="PTHR30336">
    <property type="entry name" value="INNER MEMBRANE PROTEIN, PROBABLE PERMEASE"/>
    <property type="match status" value="1"/>
</dbReference>
<dbReference type="Gene3D" id="3.40.50.620">
    <property type="entry name" value="HUPs"/>
    <property type="match status" value="1"/>
</dbReference>
<evidence type="ECO:0000259" key="1">
    <source>
        <dbReference type="Pfam" id="PF02698"/>
    </source>
</evidence>
<dbReference type="GO" id="GO:0043164">
    <property type="term" value="P:Gram-negative-bacterium-type cell wall biogenesis"/>
    <property type="evidence" value="ECO:0007669"/>
    <property type="project" value="TreeGrafter"/>
</dbReference>
<dbReference type="Pfam" id="PF02698">
    <property type="entry name" value="DUF218"/>
    <property type="match status" value="1"/>
</dbReference>
<organism evidence="2 3">
    <name type="scientific">Lysinibacillus sphaericus</name>
    <name type="common">Bacillus sphaericus</name>
    <dbReference type="NCBI Taxonomy" id="1421"/>
    <lineage>
        <taxon>Bacteria</taxon>
        <taxon>Bacillati</taxon>
        <taxon>Bacillota</taxon>
        <taxon>Bacilli</taxon>
        <taxon>Bacillales</taxon>
        <taxon>Bacillaceae</taxon>
        <taxon>Lysinibacillus</taxon>
    </lineage>
</organism>
<dbReference type="GO" id="GO:0000270">
    <property type="term" value="P:peptidoglycan metabolic process"/>
    <property type="evidence" value="ECO:0007669"/>
    <property type="project" value="TreeGrafter"/>
</dbReference>
<feature type="domain" description="DUF218" evidence="1">
    <location>
        <begin position="50"/>
        <end position="189"/>
    </location>
</feature>
<dbReference type="Proteomes" id="UP000317944">
    <property type="component" value="Unassembled WGS sequence"/>
</dbReference>
<protein>
    <submittedName>
        <fullName evidence="2">YdcF family protein</fullName>
    </submittedName>
</protein>
<comment type="caution">
    <text evidence="2">The sequence shown here is derived from an EMBL/GenBank/DDBJ whole genome shotgun (WGS) entry which is preliminary data.</text>
</comment>
<dbReference type="EMBL" id="SADV01000016">
    <property type="protein sequence ID" value="TQR29843.1"/>
    <property type="molecule type" value="Genomic_DNA"/>
</dbReference>
<dbReference type="GO" id="GO:0005886">
    <property type="term" value="C:plasma membrane"/>
    <property type="evidence" value="ECO:0007669"/>
    <property type="project" value="TreeGrafter"/>
</dbReference>
<dbReference type="InterPro" id="IPR003848">
    <property type="entry name" value="DUF218"/>
</dbReference>
<dbReference type="AlphaFoldDB" id="A0A544UBW6"/>
<dbReference type="InterPro" id="IPR014729">
    <property type="entry name" value="Rossmann-like_a/b/a_fold"/>
</dbReference>
<sequence length="203" mass="22830">MSIVTVNMEVIMKKVFKLITILLAVVLVFFLCLHLLIVSQGKNTAIENADYLIILGTRLSGDQPSSLLFERITTAAAYLKENEHTIAIASGGQGQDEIVSEASVIKESLMQLGIDEQRIITESNSTRTLENFQYSMDYIDKDSTIVVVTNRFHLYRAESIAEDLGLNVTGLPAATPSEFRIKYYSREYLAIVKYYLEKIHILT</sequence>
<evidence type="ECO:0000313" key="2">
    <source>
        <dbReference type="EMBL" id="TQR29843.1"/>
    </source>
</evidence>
<accession>A0A544UBW6</accession>
<dbReference type="OrthoDB" id="9782395at2"/>
<dbReference type="CDD" id="cd06259">
    <property type="entry name" value="YdcF-like"/>
    <property type="match status" value="1"/>
</dbReference>
<evidence type="ECO:0000313" key="3">
    <source>
        <dbReference type="Proteomes" id="UP000317944"/>
    </source>
</evidence>
<proteinExistence type="predicted"/>
<dbReference type="InterPro" id="IPR051599">
    <property type="entry name" value="Cell_Envelope_Assoc"/>
</dbReference>
<reference evidence="2 3" key="1">
    <citation type="submission" date="2018-03" db="EMBL/GenBank/DDBJ databases">
        <title>Aerobic endospore-forming bacteria genome sequencing and assembly.</title>
        <authorList>
            <person name="Cavalcante D.A."/>
            <person name="Driks A."/>
            <person name="Putonti C."/>
            <person name="De-Souza M.T."/>
        </authorList>
    </citation>
    <scope>NUCLEOTIDE SEQUENCE [LARGE SCALE GENOMIC DNA]</scope>
    <source>
        <strain evidence="2 3">SDF0037</strain>
    </source>
</reference>